<dbReference type="PANTHER" id="PTHR33048:SF47">
    <property type="entry name" value="INTEGRAL MEMBRANE PROTEIN-RELATED"/>
    <property type="match status" value="1"/>
</dbReference>
<feature type="transmembrane region" description="Helical" evidence="6">
    <location>
        <begin position="23"/>
        <end position="44"/>
    </location>
</feature>
<feature type="transmembrane region" description="Helical" evidence="6">
    <location>
        <begin position="56"/>
        <end position="75"/>
    </location>
</feature>
<reference evidence="8" key="2">
    <citation type="journal article" date="2023" name="IMA Fungus">
        <title>Comparative genomic study of the Penicillium genus elucidates a diverse pangenome and 15 lateral gene transfer events.</title>
        <authorList>
            <person name="Petersen C."/>
            <person name="Sorensen T."/>
            <person name="Nielsen M.R."/>
            <person name="Sondergaard T.E."/>
            <person name="Sorensen J.L."/>
            <person name="Fitzpatrick D.A."/>
            <person name="Frisvad J.C."/>
            <person name="Nielsen K.L."/>
        </authorList>
    </citation>
    <scope>NUCLEOTIDE SEQUENCE</scope>
    <source>
        <strain evidence="8">IBT 35675</strain>
    </source>
</reference>
<keyword evidence="9" id="KW-1185">Reference proteome</keyword>
<feature type="transmembrane region" description="Helical" evidence="6">
    <location>
        <begin position="250"/>
        <end position="270"/>
    </location>
</feature>
<dbReference type="PANTHER" id="PTHR33048">
    <property type="entry name" value="PTH11-LIKE INTEGRAL MEMBRANE PROTEIN (AFU_ORTHOLOGUE AFUA_5G11245)"/>
    <property type="match status" value="1"/>
</dbReference>
<name>A0A9W9QT90_PENBR</name>
<keyword evidence="3 6" id="KW-1133">Transmembrane helix</keyword>
<protein>
    <recommendedName>
        <fullName evidence="7">Rhodopsin domain-containing protein</fullName>
    </recommendedName>
</protein>
<evidence type="ECO:0000256" key="5">
    <source>
        <dbReference type="ARBA" id="ARBA00038359"/>
    </source>
</evidence>
<dbReference type="InterPro" id="IPR049326">
    <property type="entry name" value="Rhodopsin_dom_fungi"/>
</dbReference>
<evidence type="ECO:0000256" key="3">
    <source>
        <dbReference type="ARBA" id="ARBA00022989"/>
    </source>
</evidence>
<gene>
    <name evidence="8" type="ORF">N7541_009692</name>
</gene>
<dbReference type="Proteomes" id="UP001148299">
    <property type="component" value="Unassembled WGS sequence"/>
</dbReference>
<evidence type="ECO:0000313" key="9">
    <source>
        <dbReference type="Proteomes" id="UP001148299"/>
    </source>
</evidence>
<dbReference type="Pfam" id="PF20684">
    <property type="entry name" value="Fung_rhodopsin"/>
    <property type="match status" value="1"/>
</dbReference>
<comment type="caution">
    <text evidence="8">The sequence shown here is derived from an EMBL/GenBank/DDBJ whole genome shotgun (WGS) entry which is preliminary data.</text>
</comment>
<organism evidence="8 9">
    <name type="scientific">Penicillium brevicompactum</name>
    <dbReference type="NCBI Taxonomy" id="5074"/>
    <lineage>
        <taxon>Eukaryota</taxon>
        <taxon>Fungi</taxon>
        <taxon>Dikarya</taxon>
        <taxon>Ascomycota</taxon>
        <taxon>Pezizomycotina</taxon>
        <taxon>Eurotiomycetes</taxon>
        <taxon>Eurotiomycetidae</taxon>
        <taxon>Eurotiales</taxon>
        <taxon>Aspergillaceae</taxon>
        <taxon>Penicillium</taxon>
    </lineage>
</organism>
<reference evidence="8" key="1">
    <citation type="submission" date="2022-12" db="EMBL/GenBank/DDBJ databases">
        <authorList>
            <person name="Petersen C."/>
        </authorList>
    </citation>
    <scope>NUCLEOTIDE SEQUENCE</scope>
    <source>
        <strain evidence="8">IBT 35675</strain>
    </source>
</reference>
<evidence type="ECO:0000256" key="4">
    <source>
        <dbReference type="ARBA" id="ARBA00023136"/>
    </source>
</evidence>
<comment type="similarity">
    <text evidence="5">Belongs to the SAT4 family.</text>
</comment>
<evidence type="ECO:0000256" key="6">
    <source>
        <dbReference type="SAM" id="Phobius"/>
    </source>
</evidence>
<feature type="domain" description="Rhodopsin" evidence="7">
    <location>
        <begin position="40"/>
        <end position="315"/>
    </location>
</feature>
<feature type="transmembrane region" description="Helical" evidence="6">
    <location>
        <begin position="173"/>
        <end position="193"/>
    </location>
</feature>
<evidence type="ECO:0000313" key="8">
    <source>
        <dbReference type="EMBL" id="KAJ5340568.1"/>
    </source>
</evidence>
<keyword evidence="4 6" id="KW-0472">Membrane</keyword>
<dbReference type="InterPro" id="IPR052337">
    <property type="entry name" value="SAT4-like"/>
</dbReference>
<feature type="transmembrane region" description="Helical" evidence="6">
    <location>
        <begin position="138"/>
        <end position="161"/>
    </location>
</feature>
<feature type="transmembrane region" description="Helical" evidence="6">
    <location>
        <begin position="215"/>
        <end position="238"/>
    </location>
</feature>
<feature type="transmembrane region" description="Helical" evidence="6">
    <location>
        <begin position="290"/>
        <end position="309"/>
    </location>
</feature>
<evidence type="ECO:0000256" key="1">
    <source>
        <dbReference type="ARBA" id="ARBA00004141"/>
    </source>
</evidence>
<proteinExistence type="inferred from homology"/>
<keyword evidence="2 6" id="KW-0812">Transmembrane</keyword>
<dbReference type="EMBL" id="JAPZBR010000008">
    <property type="protein sequence ID" value="KAJ5340568.1"/>
    <property type="molecule type" value="Genomic_DNA"/>
</dbReference>
<accession>A0A9W9QT90</accession>
<dbReference type="AlphaFoldDB" id="A0A9W9QT90"/>
<sequence>MDEFLHTLASRDEDNGAARGRRALVVTAVLTAFSVVIVAMRLYARLGLMKITGREDWAILISLFFSIIYLALVAARESQNAEWSKHTHSHQAKNSTIVWVSTLRCFPVMCYSNSLRYVESIETNYRFLDQETDDKQCLWAAIPMYNASLAFTKFSILFQYLRIFPGRPFRIACYVMMAIVAAYSSWAIVSGYVNCVPVAKFWNHDLPGNCLNFEAVWFFNASMNIATDIALLMLPMPLLSQLQLPRMQKFALIGIFAIGVLVVVTSILRLSSLREVANSPDTSYSNVGAAYWTAAECNVAIICASLPFLRPIISRIFPKLLSTNSYNRYQSTRPAGTTVTGTRTQTRHTQLFSQNQDKEFDMYSINVKPGDRTSHSSFGGIEVTTEMTIVQEGNKPGNTSEQRLVMDA</sequence>
<evidence type="ECO:0000256" key="2">
    <source>
        <dbReference type="ARBA" id="ARBA00022692"/>
    </source>
</evidence>
<comment type="subcellular location">
    <subcellularLocation>
        <location evidence="1">Membrane</location>
        <topology evidence="1">Multi-pass membrane protein</topology>
    </subcellularLocation>
</comment>
<dbReference type="GO" id="GO:0016020">
    <property type="term" value="C:membrane"/>
    <property type="evidence" value="ECO:0007669"/>
    <property type="project" value="UniProtKB-SubCell"/>
</dbReference>
<evidence type="ECO:0000259" key="7">
    <source>
        <dbReference type="Pfam" id="PF20684"/>
    </source>
</evidence>